<keyword evidence="1" id="KW-0732">Signal</keyword>
<protein>
    <submittedName>
        <fullName evidence="2">Uncharacterized protein</fullName>
    </submittedName>
</protein>
<evidence type="ECO:0000256" key="1">
    <source>
        <dbReference type="SAM" id="SignalP"/>
    </source>
</evidence>
<reference evidence="2 3" key="1">
    <citation type="journal article" date="2015" name="Genome Biol.">
        <title>Comparative genomics of Steinernema reveals deeply conserved gene regulatory networks.</title>
        <authorList>
            <person name="Dillman A.R."/>
            <person name="Macchietto M."/>
            <person name="Porter C.F."/>
            <person name="Rogers A."/>
            <person name="Williams B."/>
            <person name="Antoshechkin I."/>
            <person name="Lee M.M."/>
            <person name="Goodwin Z."/>
            <person name="Lu X."/>
            <person name="Lewis E.E."/>
            <person name="Goodrich-Blair H."/>
            <person name="Stock S.P."/>
            <person name="Adams B.J."/>
            <person name="Sternberg P.W."/>
            <person name="Mortazavi A."/>
        </authorList>
    </citation>
    <scope>NUCLEOTIDE SEQUENCE [LARGE SCALE GENOMIC DNA]</scope>
    <source>
        <strain evidence="2 3">ALL</strain>
    </source>
</reference>
<dbReference type="AlphaFoldDB" id="A0A4U5MIW2"/>
<feature type="chain" id="PRO_5020793850" evidence="1">
    <location>
        <begin position="24"/>
        <end position="1033"/>
    </location>
</feature>
<feature type="signal peptide" evidence="1">
    <location>
        <begin position="1"/>
        <end position="23"/>
    </location>
</feature>
<evidence type="ECO:0000313" key="3">
    <source>
        <dbReference type="Proteomes" id="UP000298663"/>
    </source>
</evidence>
<reference evidence="2 3" key="2">
    <citation type="journal article" date="2019" name="G3 (Bethesda)">
        <title>Hybrid Assembly of the Genome of the Entomopathogenic Nematode Steinernema carpocapsae Identifies the X-Chromosome.</title>
        <authorList>
            <person name="Serra L."/>
            <person name="Macchietto M."/>
            <person name="Macias-Munoz A."/>
            <person name="McGill C.J."/>
            <person name="Rodriguez I.M."/>
            <person name="Rodriguez B."/>
            <person name="Murad R."/>
            <person name="Mortazavi A."/>
        </authorList>
    </citation>
    <scope>NUCLEOTIDE SEQUENCE [LARGE SCALE GENOMIC DNA]</scope>
    <source>
        <strain evidence="2 3">ALL</strain>
    </source>
</reference>
<name>A0A4U5MIW2_STECR</name>
<evidence type="ECO:0000313" key="2">
    <source>
        <dbReference type="EMBL" id="TKR69306.1"/>
    </source>
</evidence>
<accession>A0A4U5MIW2</accession>
<organism evidence="2 3">
    <name type="scientific">Steinernema carpocapsae</name>
    <name type="common">Entomopathogenic nematode</name>
    <dbReference type="NCBI Taxonomy" id="34508"/>
    <lineage>
        <taxon>Eukaryota</taxon>
        <taxon>Metazoa</taxon>
        <taxon>Ecdysozoa</taxon>
        <taxon>Nematoda</taxon>
        <taxon>Chromadorea</taxon>
        <taxon>Rhabditida</taxon>
        <taxon>Tylenchina</taxon>
        <taxon>Panagrolaimomorpha</taxon>
        <taxon>Strongyloidoidea</taxon>
        <taxon>Steinernematidae</taxon>
        <taxon>Steinernema</taxon>
    </lineage>
</organism>
<dbReference type="EMBL" id="AZBU02000007">
    <property type="protein sequence ID" value="TKR69306.1"/>
    <property type="molecule type" value="Genomic_DNA"/>
</dbReference>
<dbReference type="Proteomes" id="UP000298663">
    <property type="component" value="Unassembled WGS sequence"/>
</dbReference>
<gene>
    <name evidence="2" type="ORF">L596_021482</name>
</gene>
<keyword evidence="3" id="KW-1185">Reference proteome</keyword>
<comment type="caution">
    <text evidence="2">The sequence shown here is derived from an EMBL/GenBank/DDBJ whole genome shotgun (WGS) entry which is preliminary data.</text>
</comment>
<proteinExistence type="predicted"/>
<sequence length="1033" mass="118893">MNVFLLFFNVLLAENCRRALVEANGFNCAASNWRTKNGSSQAETDFVNYLKRPLDSFLTTGPWNLQNTKHDPEVFFAEKQSLEKDVILATLKSLQTRLTTLYNNVDQYQAFFPYIRPQFAEKIAATIEALQTESFSEFCNICQKTKPEELSVQEEYASKTKAASFERFLKQSISNMFFDKKVFTLLRKIIQSEALAMFTSSIVCAPINALSASNSERKYVNILHELEKANTHLEQYSSANLLLFCNGFPPIKAGLVPTDPDAALKFLITITSTILTKPPVLSLIMNIKVLLHSGNSSIWMSLVKALKSIQDWTKEHETSKLVAVNNVRFWNTSFAFQASLDKTCLICDKRGDDQRTEELLTSTAYAETSEFYRKVFADKLSVQKTNDFGRQRQLYQVKAILNLVNRFACTRHYEQKNFEDHGEMEQQAFIEFEGILANLITWDAYEKRRRFYLREASYCEVPKKTIKLTSVWFNSTTLQEMLTFLERASSSPMTEVSALSDELLQSFGFGINLAQPGDMDLVAEKLQELYNKIVEDYSDLDANLDKNLSAVSTSLKFFQKDSINVVCKFCVNAKVEELLQKLKGEGSTNYDLVPDNSLFYQFLIKTNYDESAFDKVRMLYQRKFTFYFIHRISCARLMSRSVEELQQEKHIHEDFTQMFVNLDLWVGYMKTHTFESRNVFNVCDSNIIRKKSYWHTSNDAIANNNWGKNVLDTLNLLASSPIMDLLDISKVTKLISFGINLANIGGKNSVTSEIVDKLENMQLSLKLSFAELKDILKKNCFKTENVEAVLKNRYANNNYYLNAGNRDQHVNSWPFHTFDYVSELVNIGSDIDSTIGRHCQITVATVVVDKPHQSGIQKFHNIKHFVEVANIFTRCHPFIFLIDPDRYINRKSAPKSVSNNTVDRSILVSLAHDYGDHAIESKDVGARQKDFERRVSSAKDFQFIYFRVDYEWNQMHRNMAFGFWEEGGGGYKQWRGDFNIWGMRCYVYKRDVPFEHNSVHTVCGVKYGRLPLTCTYPLNEPSKDPTCVQQQVL</sequence>